<comment type="caution">
    <text evidence="1">The sequence shown here is derived from an EMBL/GenBank/DDBJ whole genome shotgun (WGS) entry which is preliminary data.</text>
</comment>
<evidence type="ECO:0008006" key="2">
    <source>
        <dbReference type="Google" id="ProtNLM"/>
    </source>
</evidence>
<accession>A0AAI9I0B5</accession>
<reference evidence="1" key="1">
    <citation type="submission" date="2024-02" db="EMBL/GenBank/DDBJ databases">
        <authorList>
            <consortium name="Clinical and Environmental Microbiology Branch: Whole genome sequencing antimicrobial resistance pathogens in the healthcare setting"/>
        </authorList>
    </citation>
    <scope>NUCLEOTIDE SEQUENCE</scope>
    <source>
        <strain evidence="1">2020GO-00142</strain>
    </source>
</reference>
<name>A0AAI9I0B5_PROST</name>
<gene>
    <name evidence="1" type="ORF">JRA39_002125</name>
</gene>
<evidence type="ECO:0000313" key="1">
    <source>
        <dbReference type="EMBL" id="EMP9433072.1"/>
    </source>
</evidence>
<proteinExistence type="predicted"/>
<dbReference type="AlphaFoldDB" id="A0AAI9I0B5"/>
<protein>
    <recommendedName>
        <fullName evidence="2">Zinc-ribbon domain-containing protein</fullName>
    </recommendedName>
</protein>
<dbReference type="EMBL" id="AAZDVE040000014">
    <property type="protein sequence ID" value="EMP9433072.1"/>
    <property type="molecule type" value="Genomic_DNA"/>
</dbReference>
<sequence length="239" mass="27196">MGQSTQSYSAQLRAKIAQIVAVWGGVWLNPEDGNQKLKLQCAQGHLINTRPLSLRQGVWCAQCYIDSKRYSIAMMQTWAAQRQGICLSTAYINSNSKLTWQCEQGHTWEASADSVKMGRWCPQCLRVQQQAQYLAEIKAMAKARGGNVYPINTFILKVNSNSVVLTVMNGKPRRILRVMLKAHGVLFARLRRCEAHWQSCSLLPPSEADSVWQQFIRQRMIRWVGYVHGGMFGIPRQHM</sequence>
<organism evidence="1">
    <name type="scientific">Providencia stuartii</name>
    <dbReference type="NCBI Taxonomy" id="588"/>
    <lineage>
        <taxon>Bacteria</taxon>
        <taxon>Pseudomonadati</taxon>
        <taxon>Pseudomonadota</taxon>
        <taxon>Gammaproteobacteria</taxon>
        <taxon>Enterobacterales</taxon>
        <taxon>Morganellaceae</taxon>
        <taxon>Providencia</taxon>
    </lineage>
</organism>